<feature type="region of interest" description="Disordered" evidence="5">
    <location>
        <begin position="558"/>
        <end position="579"/>
    </location>
</feature>
<dbReference type="InterPro" id="IPR036965">
    <property type="entry name" value="Terpene_synth_N_sf"/>
</dbReference>
<keyword evidence="2" id="KW-0479">Metal-binding</keyword>
<comment type="cofactor">
    <cofactor evidence="1">
        <name>Mg(2+)</name>
        <dbReference type="ChEBI" id="CHEBI:18420"/>
    </cofactor>
</comment>
<dbReference type="InterPro" id="IPR008949">
    <property type="entry name" value="Isoprenoid_synthase_dom_sf"/>
</dbReference>
<dbReference type="PANTHER" id="PTHR31225">
    <property type="entry name" value="OS04G0344100 PROTEIN-RELATED"/>
    <property type="match status" value="1"/>
</dbReference>
<keyword evidence="4" id="KW-0456">Lyase</keyword>
<dbReference type="InterPro" id="IPR050148">
    <property type="entry name" value="Terpene_synthase-like"/>
</dbReference>
<organism evidence="8 9">
    <name type="scientific">Linum trigynum</name>
    <dbReference type="NCBI Taxonomy" id="586398"/>
    <lineage>
        <taxon>Eukaryota</taxon>
        <taxon>Viridiplantae</taxon>
        <taxon>Streptophyta</taxon>
        <taxon>Embryophyta</taxon>
        <taxon>Tracheophyta</taxon>
        <taxon>Spermatophyta</taxon>
        <taxon>Magnoliopsida</taxon>
        <taxon>eudicotyledons</taxon>
        <taxon>Gunneridae</taxon>
        <taxon>Pentapetalae</taxon>
        <taxon>rosids</taxon>
        <taxon>fabids</taxon>
        <taxon>Malpighiales</taxon>
        <taxon>Linaceae</taxon>
        <taxon>Linum</taxon>
    </lineage>
</organism>
<dbReference type="GO" id="GO:0000287">
    <property type="term" value="F:magnesium ion binding"/>
    <property type="evidence" value="ECO:0007669"/>
    <property type="project" value="InterPro"/>
</dbReference>
<evidence type="ECO:0000313" key="9">
    <source>
        <dbReference type="Proteomes" id="UP001497516"/>
    </source>
</evidence>
<dbReference type="Pfam" id="PF01397">
    <property type="entry name" value="Terpene_synth"/>
    <property type="match status" value="1"/>
</dbReference>
<dbReference type="Proteomes" id="UP001497516">
    <property type="component" value="Chromosome 2"/>
</dbReference>
<feature type="domain" description="Terpene synthase metal-binding" evidence="7">
    <location>
        <begin position="290"/>
        <end position="520"/>
    </location>
</feature>
<dbReference type="SUPFAM" id="SSF48239">
    <property type="entry name" value="Terpenoid cyclases/Protein prenyltransferases"/>
    <property type="match status" value="1"/>
</dbReference>
<accession>A0AAV2DFT0</accession>
<evidence type="ECO:0000256" key="2">
    <source>
        <dbReference type="ARBA" id="ARBA00022723"/>
    </source>
</evidence>
<dbReference type="Gene3D" id="1.10.600.10">
    <property type="entry name" value="Farnesyl Diphosphate Synthase"/>
    <property type="match status" value="1"/>
</dbReference>
<dbReference type="InterPro" id="IPR005630">
    <property type="entry name" value="Terpene_synthase_metal-bd"/>
</dbReference>
<dbReference type="InterPro" id="IPR001906">
    <property type="entry name" value="Terpene_synth_N"/>
</dbReference>
<dbReference type="PANTHER" id="PTHR31225:SF0">
    <property type="entry name" value="S-(+)-LINALOOL SYNTHASE, CHLOROPLASTIC"/>
    <property type="match status" value="1"/>
</dbReference>
<evidence type="ECO:0000259" key="6">
    <source>
        <dbReference type="Pfam" id="PF01397"/>
    </source>
</evidence>
<dbReference type="GO" id="GO:0120252">
    <property type="term" value="P:hydrocarbon metabolic process"/>
    <property type="evidence" value="ECO:0007669"/>
    <property type="project" value="UniProtKB-ARBA"/>
</dbReference>
<dbReference type="SUPFAM" id="SSF48576">
    <property type="entry name" value="Terpenoid synthases"/>
    <property type="match status" value="1"/>
</dbReference>
<keyword evidence="9" id="KW-1185">Reference proteome</keyword>
<feature type="compositionally biased region" description="Polar residues" evidence="5">
    <location>
        <begin position="568"/>
        <end position="579"/>
    </location>
</feature>
<reference evidence="8 9" key="1">
    <citation type="submission" date="2024-04" db="EMBL/GenBank/DDBJ databases">
        <authorList>
            <person name="Fracassetti M."/>
        </authorList>
    </citation>
    <scope>NUCLEOTIDE SEQUENCE [LARGE SCALE GENOMIC DNA]</scope>
</reference>
<keyword evidence="3" id="KW-0460">Magnesium</keyword>
<sequence length="579" mass="65728">MAFSSAILHPSLSSFTSSCDKNTIRRRRHGGLKPMVQCCSGLGENHAQKLKEAKHLFTKRRQLSVAKDEEVLVMIDALQRLGIDYHFQEDIEAVLNDELGDAAKMAAEGSGREDGHLFQVSLNFRLLRQQGHRCPSDVFNKLKNREGMFLSRFGHQNVQSLMQLYEASQWLTPAEHILHEAREFSARRLRSWTAANPSQYDPLGQLATRKAVANTLKHPCHRSMPRLAIKDYLSSFRGTLITNKRQSYYYVETLKDLALLDCKINRAIHHKELGQLSRWWDEVGLAANVGRDRLLVKASAWPMATLSGSEFAECRVELAKIIAIVYLIDDIFDTYGSLEELTLFAEAVTRWDSDTVEKLPEIMRTCFVALYHTTNQIGYQVYRKHGWNPMHSLKQAWAKLFEAFLVEARWLRTKECPKSDDYLKTGIVTSGVPLLLVHFFFMLGKGLTEQNAGLVDGDEPPLISSVAKILRLSDDLSSMYEEQVGYDGSYVDCYMKEHPGVSVHEATKHVADMIEDTWKQLNHEYLSPAVPLPTAFGKAVVDSAKMVPLMYGNGVVDDDDDDREYSNIDRSQSLQKNAY</sequence>
<evidence type="ECO:0000256" key="3">
    <source>
        <dbReference type="ARBA" id="ARBA00022842"/>
    </source>
</evidence>
<evidence type="ECO:0000256" key="4">
    <source>
        <dbReference type="ARBA" id="ARBA00023239"/>
    </source>
</evidence>
<dbReference type="InterPro" id="IPR008930">
    <property type="entry name" value="Terpenoid_cyclase/PrenylTrfase"/>
</dbReference>
<dbReference type="EMBL" id="OZ034815">
    <property type="protein sequence ID" value="CAL1372581.1"/>
    <property type="molecule type" value="Genomic_DNA"/>
</dbReference>
<dbReference type="Pfam" id="PF03936">
    <property type="entry name" value="Terpene_synth_C"/>
    <property type="match status" value="1"/>
</dbReference>
<dbReference type="GO" id="GO:0010333">
    <property type="term" value="F:terpene synthase activity"/>
    <property type="evidence" value="ECO:0007669"/>
    <property type="project" value="InterPro"/>
</dbReference>
<proteinExistence type="predicted"/>
<evidence type="ECO:0000259" key="7">
    <source>
        <dbReference type="Pfam" id="PF03936"/>
    </source>
</evidence>
<dbReference type="Gene3D" id="1.50.10.130">
    <property type="entry name" value="Terpene synthase, N-terminal domain"/>
    <property type="match status" value="1"/>
</dbReference>
<feature type="domain" description="Terpene synthase N-terminal" evidence="6">
    <location>
        <begin position="45"/>
        <end position="196"/>
    </location>
</feature>
<evidence type="ECO:0000256" key="5">
    <source>
        <dbReference type="SAM" id="MobiDB-lite"/>
    </source>
</evidence>
<evidence type="ECO:0000256" key="1">
    <source>
        <dbReference type="ARBA" id="ARBA00001946"/>
    </source>
</evidence>
<evidence type="ECO:0000313" key="8">
    <source>
        <dbReference type="EMBL" id="CAL1372581.1"/>
    </source>
</evidence>
<dbReference type="SFLD" id="SFLDG01019">
    <property type="entry name" value="Terpene_Cyclase_Like_1_C_Termi"/>
    <property type="match status" value="1"/>
</dbReference>
<dbReference type="AlphaFoldDB" id="A0AAV2DFT0"/>
<gene>
    <name evidence="8" type="ORF">LTRI10_LOCUS14576</name>
</gene>
<dbReference type="SFLD" id="SFLDS00005">
    <property type="entry name" value="Isoprenoid_Synthase_Type_I"/>
    <property type="match status" value="1"/>
</dbReference>
<dbReference type="GO" id="GO:0016114">
    <property type="term" value="P:terpenoid biosynthetic process"/>
    <property type="evidence" value="ECO:0007669"/>
    <property type="project" value="InterPro"/>
</dbReference>
<dbReference type="InterPro" id="IPR034741">
    <property type="entry name" value="Terpene_cyclase-like_1_C"/>
</dbReference>
<name>A0AAV2DFT0_9ROSI</name>
<protein>
    <submittedName>
        <fullName evidence="8">Uncharacterized protein</fullName>
    </submittedName>
</protein>